<comment type="caution">
    <text evidence="1">The sequence shown here is derived from an EMBL/GenBank/DDBJ whole genome shotgun (WGS) entry which is preliminary data.</text>
</comment>
<gene>
    <name evidence="1" type="ORF">LCGC14_2638300</name>
</gene>
<evidence type="ECO:0000313" key="1">
    <source>
        <dbReference type="EMBL" id="KKK98885.1"/>
    </source>
</evidence>
<name>A0A0F9AKT6_9ZZZZ</name>
<sequence length="88" mass="9884">MVKSQEDELTRHAQTGIALQNEFTQHVKDVTGEGEMTVDAMTELYLKADFEQRQRMFIEIFASQGADGLEMLGEVFNQATERLSGEVG</sequence>
<dbReference type="EMBL" id="LAZR01045432">
    <property type="protein sequence ID" value="KKK98885.1"/>
    <property type="molecule type" value="Genomic_DNA"/>
</dbReference>
<proteinExistence type="predicted"/>
<accession>A0A0F9AKT6</accession>
<protein>
    <submittedName>
        <fullName evidence="1">Uncharacterized protein</fullName>
    </submittedName>
</protein>
<dbReference type="AlphaFoldDB" id="A0A0F9AKT6"/>
<reference evidence="1" key="1">
    <citation type="journal article" date="2015" name="Nature">
        <title>Complex archaea that bridge the gap between prokaryotes and eukaryotes.</title>
        <authorList>
            <person name="Spang A."/>
            <person name="Saw J.H."/>
            <person name="Jorgensen S.L."/>
            <person name="Zaremba-Niedzwiedzka K."/>
            <person name="Martijn J."/>
            <person name="Lind A.E."/>
            <person name="van Eijk R."/>
            <person name="Schleper C."/>
            <person name="Guy L."/>
            <person name="Ettema T.J."/>
        </authorList>
    </citation>
    <scope>NUCLEOTIDE SEQUENCE</scope>
</reference>
<organism evidence="1">
    <name type="scientific">marine sediment metagenome</name>
    <dbReference type="NCBI Taxonomy" id="412755"/>
    <lineage>
        <taxon>unclassified sequences</taxon>
        <taxon>metagenomes</taxon>
        <taxon>ecological metagenomes</taxon>
    </lineage>
</organism>